<proteinExistence type="predicted"/>
<dbReference type="AlphaFoldDB" id="A0AAV7G338"/>
<dbReference type="EMBL" id="JAGFBR010000013">
    <property type="protein sequence ID" value="KAH0456254.1"/>
    <property type="molecule type" value="Genomic_DNA"/>
</dbReference>
<dbReference type="Proteomes" id="UP000775213">
    <property type="component" value="Unassembled WGS sequence"/>
</dbReference>
<name>A0AAV7G338_DENCH</name>
<evidence type="ECO:0000313" key="2">
    <source>
        <dbReference type="EMBL" id="KAH0456254.1"/>
    </source>
</evidence>
<sequence>MGIFSLLIWRNFLLFVLAVIGDCNKCSVSVSKKLTTVGKASGSAPEDTGIVKALNISDALITANVYVFPIKNVAGSSKNLDMPGPVMPISPIKVMVVSENAGGITVGGTVPSSFSSPLALSSNNGEGGNLVLDPSTPNPISNDGGGEDAVVVCESIPLRPDVVCPLGTLDLSVKVGVLCNDLALNDVAVEVVSLVNGPDGPPHEWNVSHGAVVINPSSNNKLMNVGDNKLCVVNIWVVNIDSSELDLYVASLVMPTDLVVSVSSVGLGVNKQLVDVPVALLSANALYAHVGIISGDNITVQIDWLEGSSSSPYEVDEEDV</sequence>
<feature type="chain" id="PRO_5043809622" evidence="1">
    <location>
        <begin position="19"/>
        <end position="320"/>
    </location>
</feature>
<organism evidence="2 3">
    <name type="scientific">Dendrobium chrysotoxum</name>
    <name type="common">Orchid</name>
    <dbReference type="NCBI Taxonomy" id="161865"/>
    <lineage>
        <taxon>Eukaryota</taxon>
        <taxon>Viridiplantae</taxon>
        <taxon>Streptophyta</taxon>
        <taxon>Embryophyta</taxon>
        <taxon>Tracheophyta</taxon>
        <taxon>Spermatophyta</taxon>
        <taxon>Magnoliopsida</taxon>
        <taxon>Liliopsida</taxon>
        <taxon>Asparagales</taxon>
        <taxon>Orchidaceae</taxon>
        <taxon>Epidendroideae</taxon>
        <taxon>Malaxideae</taxon>
        <taxon>Dendrobiinae</taxon>
        <taxon>Dendrobium</taxon>
    </lineage>
</organism>
<comment type="caution">
    <text evidence="2">The sequence shown here is derived from an EMBL/GenBank/DDBJ whole genome shotgun (WGS) entry which is preliminary data.</text>
</comment>
<protein>
    <submittedName>
        <fullName evidence="2">Uncharacterized protein</fullName>
    </submittedName>
</protein>
<gene>
    <name evidence="2" type="ORF">IEQ34_014161</name>
</gene>
<keyword evidence="3" id="KW-1185">Reference proteome</keyword>
<reference evidence="2 3" key="1">
    <citation type="journal article" date="2021" name="Hortic Res">
        <title>Chromosome-scale assembly of the Dendrobium chrysotoxum genome enhances the understanding of orchid evolution.</title>
        <authorList>
            <person name="Zhang Y."/>
            <person name="Zhang G.Q."/>
            <person name="Zhang D."/>
            <person name="Liu X.D."/>
            <person name="Xu X.Y."/>
            <person name="Sun W.H."/>
            <person name="Yu X."/>
            <person name="Zhu X."/>
            <person name="Wang Z.W."/>
            <person name="Zhao X."/>
            <person name="Zhong W.Y."/>
            <person name="Chen H."/>
            <person name="Yin W.L."/>
            <person name="Huang T."/>
            <person name="Niu S.C."/>
            <person name="Liu Z.J."/>
        </authorList>
    </citation>
    <scope>NUCLEOTIDE SEQUENCE [LARGE SCALE GENOMIC DNA]</scope>
    <source>
        <strain evidence="2">Lindl</strain>
    </source>
</reference>
<feature type="signal peptide" evidence="1">
    <location>
        <begin position="1"/>
        <end position="18"/>
    </location>
</feature>
<evidence type="ECO:0000256" key="1">
    <source>
        <dbReference type="SAM" id="SignalP"/>
    </source>
</evidence>
<accession>A0AAV7G338</accession>
<keyword evidence="1" id="KW-0732">Signal</keyword>
<evidence type="ECO:0000313" key="3">
    <source>
        <dbReference type="Proteomes" id="UP000775213"/>
    </source>
</evidence>